<dbReference type="InterPro" id="IPR001123">
    <property type="entry name" value="LeuE-type"/>
</dbReference>
<evidence type="ECO:0000256" key="3">
    <source>
        <dbReference type="ARBA" id="ARBA00022692"/>
    </source>
</evidence>
<feature type="transmembrane region" description="Helical" evidence="6">
    <location>
        <begin position="146"/>
        <end position="170"/>
    </location>
</feature>
<dbReference type="EMBL" id="LGKP01000035">
    <property type="protein sequence ID" value="KPL81474.1"/>
    <property type="molecule type" value="Genomic_DNA"/>
</dbReference>
<name>A0A0N8GPP5_9CHLR</name>
<evidence type="ECO:0000313" key="8">
    <source>
        <dbReference type="Proteomes" id="UP000050277"/>
    </source>
</evidence>
<dbReference type="Pfam" id="PF01810">
    <property type="entry name" value="LysE"/>
    <property type="match status" value="1"/>
</dbReference>
<keyword evidence="3 6" id="KW-0812">Transmembrane</keyword>
<reference evidence="7 8" key="1">
    <citation type="submission" date="2015-07" db="EMBL/GenBank/DDBJ databases">
        <title>Whole genome sequence of Herpetosiphon geysericola DSM 7119.</title>
        <authorList>
            <person name="Hemp J."/>
            <person name="Ward L.M."/>
            <person name="Pace L.A."/>
            <person name="Fischer W.W."/>
        </authorList>
    </citation>
    <scope>NUCLEOTIDE SEQUENCE [LARGE SCALE GENOMIC DNA]</scope>
    <source>
        <strain evidence="7 8">DSM 7119</strain>
    </source>
</reference>
<feature type="transmembrane region" description="Helical" evidence="6">
    <location>
        <begin position="177"/>
        <end position="198"/>
    </location>
</feature>
<evidence type="ECO:0000313" key="7">
    <source>
        <dbReference type="EMBL" id="KPL81474.1"/>
    </source>
</evidence>
<dbReference type="PANTHER" id="PTHR30086:SF20">
    <property type="entry name" value="ARGININE EXPORTER PROTEIN ARGO-RELATED"/>
    <property type="match status" value="1"/>
</dbReference>
<dbReference type="Proteomes" id="UP000050277">
    <property type="component" value="Unassembled WGS sequence"/>
</dbReference>
<keyword evidence="4 6" id="KW-1133">Transmembrane helix</keyword>
<evidence type="ECO:0000256" key="6">
    <source>
        <dbReference type="SAM" id="Phobius"/>
    </source>
</evidence>
<feature type="transmembrane region" description="Helical" evidence="6">
    <location>
        <begin position="38"/>
        <end position="59"/>
    </location>
</feature>
<keyword evidence="2" id="KW-1003">Cell membrane</keyword>
<organism evidence="7 8">
    <name type="scientific">Herpetosiphon geysericola</name>
    <dbReference type="NCBI Taxonomy" id="70996"/>
    <lineage>
        <taxon>Bacteria</taxon>
        <taxon>Bacillati</taxon>
        <taxon>Chloroflexota</taxon>
        <taxon>Chloroflexia</taxon>
        <taxon>Herpetosiphonales</taxon>
        <taxon>Herpetosiphonaceae</taxon>
        <taxon>Herpetosiphon</taxon>
    </lineage>
</organism>
<accession>A0A0N8GPP5</accession>
<comment type="subcellular location">
    <subcellularLocation>
        <location evidence="1">Cell membrane</location>
        <topology evidence="1">Multi-pass membrane protein</topology>
    </subcellularLocation>
</comment>
<feature type="transmembrane region" description="Helical" evidence="6">
    <location>
        <begin position="71"/>
        <end position="89"/>
    </location>
</feature>
<feature type="transmembrane region" description="Helical" evidence="6">
    <location>
        <begin position="109"/>
        <end position="134"/>
    </location>
</feature>
<evidence type="ECO:0000256" key="4">
    <source>
        <dbReference type="ARBA" id="ARBA00022989"/>
    </source>
</evidence>
<dbReference type="GO" id="GO:0005886">
    <property type="term" value="C:plasma membrane"/>
    <property type="evidence" value="ECO:0007669"/>
    <property type="project" value="UniProtKB-SubCell"/>
</dbReference>
<dbReference type="AlphaFoldDB" id="A0A0N8GPP5"/>
<dbReference type="PANTHER" id="PTHR30086">
    <property type="entry name" value="ARGININE EXPORTER PROTEIN ARGO"/>
    <property type="match status" value="1"/>
</dbReference>
<evidence type="ECO:0000256" key="5">
    <source>
        <dbReference type="ARBA" id="ARBA00023136"/>
    </source>
</evidence>
<evidence type="ECO:0000256" key="2">
    <source>
        <dbReference type="ARBA" id="ARBA00022475"/>
    </source>
</evidence>
<comment type="caution">
    <text evidence="7">The sequence shown here is derived from an EMBL/GenBank/DDBJ whole genome shotgun (WGS) entry which is preliminary data.</text>
</comment>
<gene>
    <name evidence="7" type="ORF">SE18_22865</name>
</gene>
<proteinExistence type="predicted"/>
<dbReference type="GO" id="GO:0015171">
    <property type="term" value="F:amino acid transmembrane transporter activity"/>
    <property type="evidence" value="ECO:0007669"/>
    <property type="project" value="TreeGrafter"/>
</dbReference>
<sequence>MAMLLKGLILGFSIAAPVGPIGVLCIRRSLIHGRLAGFLSGLGAATADGLYGLLAAFGLATALNNVNQDSVWLFGLRIVGGLFLGYLAIKTMLSRPATEGASAQADNLWAMYASTFFLTLTNPMTILSFATVFAGLGLTAYGWESVWLVVGVTVGSALWWLLLSGGVSLLRERMQGYGVWINRISGIIILGFALVVVLGA</sequence>
<keyword evidence="5 6" id="KW-0472">Membrane</keyword>
<evidence type="ECO:0000256" key="1">
    <source>
        <dbReference type="ARBA" id="ARBA00004651"/>
    </source>
</evidence>
<feature type="transmembrane region" description="Helical" evidence="6">
    <location>
        <begin position="6"/>
        <end position="26"/>
    </location>
</feature>
<protein>
    <submittedName>
        <fullName evidence="7">Lysine transporter LysE</fullName>
    </submittedName>
</protein>
<dbReference type="PATRIC" id="fig|70996.4.peg.2396"/>
<keyword evidence="8" id="KW-1185">Reference proteome</keyword>